<protein>
    <recommendedName>
        <fullName evidence="2">Alpha-galactosidase NEW3 domain-containing protein</fullName>
    </recommendedName>
</protein>
<dbReference type="Pfam" id="PF10633">
    <property type="entry name" value="NPCBM_assoc"/>
    <property type="match status" value="1"/>
</dbReference>
<dbReference type="InterPro" id="IPR018905">
    <property type="entry name" value="A-galactase_NEW3"/>
</dbReference>
<proteinExistence type="predicted"/>
<keyword evidence="4" id="KW-1185">Reference proteome</keyword>
<feature type="domain" description="Alpha-galactosidase NEW3" evidence="2">
    <location>
        <begin position="167"/>
        <end position="241"/>
    </location>
</feature>
<keyword evidence="1" id="KW-0472">Membrane</keyword>
<feature type="transmembrane region" description="Helical" evidence="1">
    <location>
        <begin position="260"/>
        <end position="280"/>
    </location>
</feature>
<keyword evidence="1" id="KW-0812">Transmembrane</keyword>
<gene>
    <name evidence="3" type="ORF">DCC81_14620</name>
</gene>
<dbReference type="RefSeq" id="WP_108687355.1">
    <property type="nucleotide sequence ID" value="NZ_QCYK01000002.1"/>
</dbReference>
<dbReference type="InterPro" id="IPR013783">
    <property type="entry name" value="Ig-like_fold"/>
</dbReference>
<comment type="caution">
    <text evidence="3">The sequence shown here is derived from an EMBL/GenBank/DDBJ whole genome shotgun (WGS) entry which is preliminary data.</text>
</comment>
<evidence type="ECO:0000259" key="2">
    <source>
        <dbReference type="Pfam" id="PF10633"/>
    </source>
</evidence>
<organism evidence="3 4">
    <name type="scientific">Chitinophaga parva</name>
    <dbReference type="NCBI Taxonomy" id="2169414"/>
    <lineage>
        <taxon>Bacteria</taxon>
        <taxon>Pseudomonadati</taxon>
        <taxon>Bacteroidota</taxon>
        <taxon>Chitinophagia</taxon>
        <taxon>Chitinophagales</taxon>
        <taxon>Chitinophagaceae</taxon>
        <taxon>Chitinophaga</taxon>
    </lineage>
</organism>
<evidence type="ECO:0000313" key="4">
    <source>
        <dbReference type="Proteomes" id="UP000244450"/>
    </source>
</evidence>
<dbReference type="OrthoDB" id="8631677at2"/>
<name>A0A2T7BGW2_9BACT</name>
<dbReference type="PANTHER" id="PTHR39198:SF1">
    <property type="entry name" value="ALPHA-GALACTOSIDASE NEW3 DOMAIN-CONTAINING PROTEIN"/>
    <property type="match status" value="1"/>
</dbReference>
<accession>A0A2T7BGW2</accession>
<evidence type="ECO:0000256" key="1">
    <source>
        <dbReference type="SAM" id="Phobius"/>
    </source>
</evidence>
<reference evidence="3 4" key="1">
    <citation type="submission" date="2018-04" db="EMBL/GenBank/DDBJ databases">
        <title>Chitinophaga fuyangensis sp. nov., isolated from soil in a chemical factory.</title>
        <authorList>
            <person name="Chen K."/>
        </authorList>
    </citation>
    <scope>NUCLEOTIDE SEQUENCE [LARGE SCALE GENOMIC DNA]</scope>
    <source>
        <strain evidence="3 4">LY-1</strain>
    </source>
</reference>
<evidence type="ECO:0000313" key="3">
    <source>
        <dbReference type="EMBL" id="PUZ25515.1"/>
    </source>
</evidence>
<dbReference type="PANTHER" id="PTHR39198">
    <property type="entry name" value="HYPOTHETICAL MEMBRANE PROTEIN, CONSERVED"/>
    <property type="match status" value="1"/>
</dbReference>
<keyword evidence="1" id="KW-1133">Transmembrane helix</keyword>
<dbReference type="Proteomes" id="UP000244450">
    <property type="component" value="Unassembled WGS sequence"/>
</dbReference>
<dbReference type="EMBL" id="QCYK01000002">
    <property type="protein sequence ID" value="PUZ25515.1"/>
    <property type="molecule type" value="Genomic_DNA"/>
</dbReference>
<dbReference type="AlphaFoldDB" id="A0A2T7BGW2"/>
<dbReference type="Gene3D" id="2.60.40.10">
    <property type="entry name" value="Immunoglobulins"/>
    <property type="match status" value="1"/>
</dbReference>
<sequence>MLKESLPTRSRKSYWTRYLLCIVFFTGHTMLKAQQPASAPDAKSEFTVRLINIEAAVNETFRFNATLHNAATTPVVYELSAGAPPGWMVAFRVQGTPVTALNLLGAKSEDISIEMNPSPGTKPGKYTVPVRAVSGRDTLALALEAVVKGSYGVDLSTPTGRLSDDVTSGAHKEIHLTVKNTGTLPLKDLDISAQLPSQWECTFDPAKITQLDPDKSQEVIAKMSVPDKTIAGDYATTFNVRNPESNAQAVFRVTVKTSLLAGWIGILVILAALGLVYYLIRRYGRR</sequence>